<dbReference type="PANTHER" id="PTHR47628">
    <property type="match status" value="1"/>
</dbReference>
<evidence type="ECO:0000256" key="1">
    <source>
        <dbReference type="SAM" id="Phobius"/>
    </source>
</evidence>
<dbReference type="Pfam" id="PF13433">
    <property type="entry name" value="Peripla_BP_5"/>
    <property type="match status" value="1"/>
</dbReference>
<dbReference type="InterPro" id="IPR017777">
    <property type="entry name" value="ABC_urea-bd_UrtA"/>
</dbReference>
<dbReference type="EMBL" id="RSCM01000008">
    <property type="protein sequence ID" value="RUS95944.1"/>
    <property type="molecule type" value="Genomic_DNA"/>
</dbReference>
<dbReference type="Gene3D" id="3.40.50.2300">
    <property type="match status" value="2"/>
</dbReference>
<comment type="caution">
    <text evidence="2">The sequence shown here is derived from an EMBL/GenBank/DDBJ whole genome shotgun (WGS) entry which is preliminary data.</text>
</comment>
<dbReference type="OrthoDB" id="9783240at2"/>
<dbReference type="AlphaFoldDB" id="A0A3S1BWA3"/>
<keyword evidence="1" id="KW-0812">Transmembrane</keyword>
<dbReference type="CDD" id="cd06355">
    <property type="entry name" value="PBP1_FmdD-like"/>
    <property type="match status" value="1"/>
</dbReference>
<accession>A0A3S1BWA3</accession>
<keyword evidence="3" id="KW-1185">Reference proteome</keyword>
<dbReference type="Proteomes" id="UP000276103">
    <property type="component" value="Unassembled WGS sequence"/>
</dbReference>
<protein>
    <submittedName>
        <fullName evidence="2">Urea ABC transporter substrate-binding protein</fullName>
    </submittedName>
</protein>
<dbReference type="InterPro" id="IPR028082">
    <property type="entry name" value="Peripla_BP_I"/>
</dbReference>
<dbReference type="SUPFAM" id="SSF53822">
    <property type="entry name" value="Periplasmic binding protein-like I"/>
    <property type="match status" value="1"/>
</dbReference>
<organism evidence="2 3">
    <name type="scientific">Trichormus variabilis SAG 1403-4b</name>
    <dbReference type="NCBI Taxonomy" id="447716"/>
    <lineage>
        <taxon>Bacteria</taxon>
        <taxon>Bacillati</taxon>
        <taxon>Cyanobacteriota</taxon>
        <taxon>Cyanophyceae</taxon>
        <taxon>Nostocales</taxon>
        <taxon>Nostocaceae</taxon>
        <taxon>Trichormus</taxon>
    </lineage>
</organism>
<name>A0A3S1BWA3_ANAVA</name>
<feature type="transmembrane region" description="Helical" evidence="1">
    <location>
        <begin position="21"/>
        <end position="38"/>
    </location>
</feature>
<sequence length="432" mass="48861">MFQPNTTYKSHLVKRKHQKNILIILAFILGITLFYLTHSQIKASNQPIKIGILHSLSGTMAISEKSVVDATLLAIEEINKKDGILGRKIQPIIVDGKSDDHTFAKEAENLITQEKVVTVFGCWTSSSRKTVKPIFEKHNHLLIYPVQYEGLEESPNIVYTGAAPNQQIIPAVKWSFDNLGKRFFLVGSDYIFPRTANAIIKDQVTALRGEILGEDYILLGSNNVELAIKNILKTQPDVILNTINGDSNIAFFKALRKAGITSDKIPTISFSLAEEELSYLPREYVVGDYAVWNYFQSINDNVNNNFIQNFQTKYGKHRVTSDPIEAGYFGVHLWAQAVADAGKDEVNLIKEHMKDQSFNAPEGIVYIDSDNQHTWKTVRVGKIKADGQFEIVWNSDKPIRPLPYPLSRSKADWEMFLNSLYKNWNNNWANPG</sequence>
<evidence type="ECO:0000313" key="3">
    <source>
        <dbReference type="Proteomes" id="UP000276103"/>
    </source>
</evidence>
<evidence type="ECO:0000313" key="2">
    <source>
        <dbReference type="EMBL" id="RUS95944.1"/>
    </source>
</evidence>
<keyword evidence="1" id="KW-1133">Transmembrane helix</keyword>
<dbReference type="PANTHER" id="PTHR47628:SF1">
    <property type="entry name" value="ALIPHATIC AMIDASE EXPRESSION-REGULATING PROTEIN"/>
    <property type="match status" value="1"/>
</dbReference>
<dbReference type="RefSeq" id="WP_127054534.1">
    <property type="nucleotide sequence ID" value="NZ_RSCM01000008.1"/>
</dbReference>
<dbReference type="NCBIfam" id="TIGR03407">
    <property type="entry name" value="urea_ABC_UrtA"/>
    <property type="match status" value="1"/>
</dbReference>
<gene>
    <name evidence="2" type="ORF">DSM107003_26060</name>
</gene>
<proteinExistence type="predicted"/>
<keyword evidence="1" id="KW-0472">Membrane</keyword>
<reference evidence="2 3" key="1">
    <citation type="journal article" date="2019" name="Genome Biol. Evol.">
        <title>Day and night: Metabolic profiles and evolutionary relationships of six axenic non-marine cyanobacteria.</title>
        <authorList>
            <person name="Will S.E."/>
            <person name="Henke P."/>
            <person name="Boedeker C."/>
            <person name="Huang S."/>
            <person name="Brinkmann H."/>
            <person name="Rohde M."/>
            <person name="Jarek M."/>
            <person name="Friedl T."/>
            <person name="Seufert S."/>
            <person name="Schumacher M."/>
            <person name="Overmann J."/>
            <person name="Neumann-Schaal M."/>
            <person name="Petersen J."/>
        </authorList>
    </citation>
    <scope>NUCLEOTIDE SEQUENCE [LARGE SCALE GENOMIC DNA]</scope>
    <source>
        <strain evidence="2 3">SAG 1403-4b</strain>
    </source>
</reference>